<sequence>MFKKYLSTLLALSLFINILFAYYFYSIKKINKQIEYSVVNDSFTKDVEKDQDRVIEFTGEDNPIFLQGTLKKENIPDELELGDYWYWIYFEEPYLLMNNASGLPLYIDKIQVLRPNSKDFYDLEKYIDKKVEIHGYQTWGYSESSVFQAIAIREL</sequence>
<protein>
    <submittedName>
        <fullName evidence="1">Uncharacterized protein</fullName>
    </submittedName>
</protein>
<comment type="caution">
    <text evidence="1">The sequence shown here is derived from an EMBL/GenBank/DDBJ whole genome shotgun (WGS) entry which is preliminary data.</text>
</comment>
<name>A0A955DZS1_UNCKA</name>
<organism evidence="1 2">
    <name type="scientific">candidate division WWE3 bacterium</name>
    <dbReference type="NCBI Taxonomy" id="2053526"/>
    <lineage>
        <taxon>Bacteria</taxon>
        <taxon>Katanobacteria</taxon>
    </lineage>
</organism>
<reference evidence="1" key="1">
    <citation type="submission" date="2020-04" db="EMBL/GenBank/DDBJ databases">
        <authorList>
            <person name="Zhang T."/>
        </authorList>
    </citation>
    <scope>NUCLEOTIDE SEQUENCE</scope>
    <source>
        <strain evidence="1">HKST-UBA80</strain>
    </source>
</reference>
<gene>
    <name evidence="1" type="ORF">KDA10_02445</name>
</gene>
<accession>A0A955DZS1</accession>
<proteinExistence type="predicted"/>
<reference evidence="1" key="2">
    <citation type="journal article" date="2021" name="Microbiome">
        <title>Successional dynamics and alternative stable states in a saline activated sludge microbial community over 9 years.</title>
        <authorList>
            <person name="Wang Y."/>
            <person name="Ye J."/>
            <person name="Ju F."/>
            <person name="Liu L."/>
            <person name="Boyd J.A."/>
            <person name="Deng Y."/>
            <person name="Parks D.H."/>
            <person name="Jiang X."/>
            <person name="Yin X."/>
            <person name="Woodcroft B.J."/>
            <person name="Tyson G.W."/>
            <person name="Hugenholtz P."/>
            <person name="Polz M.F."/>
            <person name="Zhang T."/>
        </authorList>
    </citation>
    <scope>NUCLEOTIDE SEQUENCE</scope>
    <source>
        <strain evidence="1">HKST-UBA80</strain>
    </source>
</reference>
<dbReference type="AlphaFoldDB" id="A0A955DZS1"/>
<dbReference type="Proteomes" id="UP000714817">
    <property type="component" value="Unassembled WGS sequence"/>
</dbReference>
<evidence type="ECO:0000313" key="1">
    <source>
        <dbReference type="EMBL" id="MCA9302196.1"/>
    </source>
</evidence>
<evidence type="ECO:0000313" key="2">
    <source>
        <dbReference type="Proteomes" id="UP000714817"/>
    </source>
</evidence>
<dbReference type="EMBL" id="JAGQNY010000008">
    <property type="protein sequence ID" value="MCA9302196.1"/>
    <property type="molecule type" value="Genomic_DNA"/>
</dbReference>